<dbReference type="InterPro" id="IPR003313">
    <property type="entry name" value="AraC-bd"/>
</dbReference>
<evidence type="ECO:0000259" key="4">
    <source>
        <dbReference type="PROSITE" id="PS01124"/>
    </source>
</evidence>
<keyword evidence="3" id="KW-0804">Transcription</keyword>
<evidence type="ECO:0000313" key="5">
    <source>
        <dbReference type="EMBL" id="QJD87116.1"/>
    </source>
</evidence>
<dbReference type="InterPro" id="IPR037923">
    <property type="entry name" value="HTH-like"/>
</dbReference>
<evidence type="ECO:0000256" key="2">
    <source>
        <dbReference type="ARBA" id="ARBA00023125"/>
    </source>
</evidence>
<dbReference type="InterPro" id="IPR018062">
    <property type="entry name" value="HTH_AraC-typ_CS"/>
</dbReference>
<dbReference type="Pfam" id="PF02311">
    <property type="entry name" value="AraC_binding"/>
    <property type="match status" value="1"/>
</dbReference>
<proteinExistence type="predicted"/>
<evidence type="ECO:0000313" key="6">
    <source>
        <dbReference type="Proteomes" id="UP000502248"/>
    </source>
</evidence>
<dbReference type="PANTHER" id="PTHR43280:SF2">
    <property type="entry name" value="HTH-TYPE TRANSCRIPTIONAL REGULATOR EXSA"/>
    <property type="match status" value="1"/>
</dbReference>
<dbReference type="AlphaFoldDB" id="A0A7Z2VPJ1"/>
<gene>
    <name evidence="5" type="ORF">HH215_30700</name>
</gene>
<dbReference type="KEGG" id="cheb:HH215_30700"/>
<keyword evidence="2" id="KW-0238">DNA-binding</keyword>
<dbReference type="InterPro" id="IPR020449">
    <property type="entry name" value="Tscrpt_reg_AraC-type_HTH"/>
</dbReference>
<dbReference type="PANTHER" id="PTHR43280">
    <property type="entry name" value="ARAC-FAMILY TRANSCRIPTIONAL REGULATOR"/>
    <property type="match status" value="1"/>
</dbReference>
<evidence type="ECO:0000256" key="1">
    <source>
        <dbReference type="ARBA" id="ARBA00023015"/>
    </source>
</evidence>
<dbReference type="Proteomes" id="UP000502248">
    <property type="component" value="Chromosome"/>
</dbReference>
<name>A0A7Z2VPJ1_9BACL</name>
<dbReference type="Gene3D" id="2.60.120.10">
    <property type="entry name" value="Jelly Rolls"/>
    <property type="match status" value="1"/>
</dbReference>
<evidence type="ECO:0000256" key="3">
    <source>
        <dbReference type="ARBA" id="ARBA00023163"/>
    </source>
</evidence>
<dbReference type="SMART" id="SM00342">
    <property type="entry name" value="HTH_ARAC"/>
    <property type="match status" value="1"/>
</dbReference>
<reference evidence="5 6" key="1">
    <citation type="submission" date="2020-04" db="EMBL/GenBank/DDBJ databases">
        <title>Genome sequencing of novel species.</title>
        <authorList>
            <person name="Heo J."/>
            <person name="Kim S.-J."/>
            <person name="Kim J.-S."/>
            <person name="Hong S.-B."/>
            <person name="Kwon S.-W."/>
        </authorList>
    </citation>
    <scope>NUCLEOTIDE SEQUENCE [LARGE SCALE GENOMIC DNA]</scope>
    <source>
        <strain evidence="5 6">MFER-1</strain>
    </source>
</reference>
<dbReference type="SUPFAM" id="SSF46689">
    <property type="entry name" value="Homeodomain-like"/>
    <property type="match status" value="2"/>
</dbReference>
<dbReference type="RefSeq" id="WP_169283362.1">
    <property type="nucleotide sequence ID" value="NZ_CP051680.1"/>
</dbReference>
<dbReference type="SUPFAM" id="SSF51215">
    <property type="entry name" value="Regulatory protein AraC"/>
    <property type="match status" value="1"/>
</dbReference>
<keyword evidence="6" id="KW-1185">Reference proteome</keyword>
<feature type="domain" description="HTH araC/xylS-type" evidence="4">
    <location>
        <begin position="163"/>
        <end position="262"/>
    </location>
</feature>
<dbReference type="Pfam" id="PF12833">
    <property type="entry name" value="HTH_18"/>
    <property type="match status" value="1"/>
</dbReference>
<dbReference type="PROSITE" id="PS01124">
    <property type="entry name" value="HTH_ARAC_FAMILY_2"/>
    <property type="match status" value="1"/>
</dbReference>
<dbReference type="PRINTS" id="PR00032">
    <property type="entry name" value="HTHARAC"/>
</dbReference>
<keyword evidence="1" id="KW-0805">Transcription regulation</keyword>
<dbReference type="Gene3D" id="1.10.10.60">
    <property type="entry name" value="Homeodomain-like"/>
    <property type="match status" value="2"/>
</dbReference>
<dbReference type="EMBL" id="CP051680">
    <property type="protein sequence ID" value="QJD87116.1"/>
    <property type="molecule type" value="Genomic_DNA"/>
</dbReference>
<sequence>MNCFEHVTVKNLMSRFNVCAQDWGENDCIYAFHKFYYFMEGEATLIIEGDVFTPQPEDLFLIPANTKHSYSHNPNHPVLKYWSHFNLVLDQEQKLIYHRETVKCSISQQLIVPTFEALVQTDVAANPLNALTEKTTLLQILKLFLERVNLALLLPANTNEFSNKVNSYIRNHLQSEITLAELANLVHLHPNYFIKYFKKYFNVTPIEYVNTVRLQMAAKSLIHDPHKSIERIADEVGFNDYRYFSRLFKKKYGVSPSQYKGV</sequence>
<protein>
    <submittedName>
        <fullName evidence="5">AraC family transcriptional regulator</fullName>
    </submittedName>
</protein>
<dbReference type="PROSITE" id="PS00041">
    <property type="entry name" value="HTH_ARAC_FAMILY_1"/>
    <property type="match status" value="1"/>
</dbReference>
<dbReference type="InterPro" id="IPR009057">
    <property type="entry name" value="Homeodomain-like_sf"/>
</dbReference>
<accession>A0A7Z2VPJ1</accession>
<dbReference type="GO" id="GO:0003700">
    <property type="term" value="F:DNA-binding transcription factor activity"/>
    <property type="evidence" value="ECO:0007669"/>
    <property type="project" value="InterPro"/>
</dbReference>
<dbReference type="GO" id="GO:0043565">
    <property type="term" value="F:sequence-specific DNA binding"/>
    <property type="evidence" value="ECO:0007669"/>
    <property type="project" value="InterPro"/>
</dbReference>
<organism evidence="5 6">
    <name type="scientific">Cohnella herbarum</name>
    <dbReference type="NCBI Taxonomy" id="2728023"/>
    <lineage>
        <taxon>Bacteria</taxon>
        <taxon>Bacillati</taxon>
        <taxon>Bacillota</taxon>
        <taxon>Bacilli</taxon>
        <taxon>Bacillales</taxon>
        <taxon>Paenibacillaceae</taxon>
        <taxon>Cohnella</taxon>
    </lineage>
</organism>
<dbReference type="InterPro" id="IPR018060">
    <property type="entry name" value="HTH_AraC"/>
</dbReference>
<dbReference type="InterPro" id="IPR014710">
    <property type="entry name" value="RmlC-like_jellyroll"/>
</dbReference>